<dbReference type="PANTHER" id="PTHR39210">
    <property type="entry name" value="HEPARIN-SULFATE LYASE"/>
    <property type="match status" value="1"/>
</dbReference>
<accession>A0A9D1P9G5</accession>
<name>A0A9D1P9G5_9FIRM</name>
<reference evidence="6" key="1">
    <citation type="submission" date="2020-10" db="EMBL/GenBank/DDBJ databases">
        <authorList>
            <person name="Gilroy R."/>
        </authorList>
    </citation>
    <scope>NUCLEOTIDE SEQUENCE</scope>
    <source>
        <strain evidence="6">CHK183-6373</strain>
    </source>
</reference>
<dbReference type="GO" id="GO:0016829">
    <property type="term" value="F:lyase activity"/>
    <property type="evidence" value="ECO:0007669"/>
    <property type="project" value="UniProtKB-KW"/>
</dbReference>
<keyword evidence="3" id="KW-0574">Periplasm</keyword>
<evidence type="ECO:0000256" key="1">
    <source>
        <dbReference type="ARBA" id="ARBA00004418"/>
    </source>
</evidence>
<dbReference type="InterPro" id="IPR012480">
    <property type="entry name" value="Hepar_II_III_C"/>
</dbReference>
<sequence length="669" mass="76167">MMPRTSIFLAAEDVARLRSQIHNPHMARIWERTRRTADRIAGEQSVSFAEDTMELWYVFRNRCIDLGIALLATGEKRYARAAHAVLQDLAQRSVDFWQGPHYPNRPRTQMVDGVETLVGELETAQLTMGLALLYDLAYEHLAEEDRALALHLLRQRAYPLLRASVRFQSQKWVMNHLCVIASAWLAALLLLPKGEREEVDFALAVHSLNLWLGNLESDGSYGEGYHYWAYPVNCLYFALQALRNALGMRLEREGRLARAFEWALYHQAGIIREAGYEKPIAASVNFHDCPRFFQMEAPEALLFANLMGNSVAQWYIQRFLLEDLSRPEESLHVYWHRADALLLALYRPEARSLSPQQAGWATARCFMDTGYQFLRSGWNMESDLVFSMESGGGTRSRSHEHHDRNSFLLYAKGELFLADSGHSCYRGALHNAYDTRTRAHSTWAVPGEEQSLAYLEMGMRAEEAQQYPSYHNAAIPAQQLHPEISLVDSQARRCYSPAWRDYTRRAFLVYGRYILLWDSVDTGRPEGRPECPLTLNARDGNLQLRQVANGYRLLRPRGDLYLYAASSDGALSFREEPGILHDAYHIRPGMEVEGKPGSAVRLVLCAGGARFESVMVLYPLEKEETPPEVCVQFDGEAIRVKIAGEANDSFFLSGQETRFCRKGGAQYSF</sequence>
<organism evidence="6 7">
    <name type="scientific">Candidatus Ornithocaccomicrobium faecavium</name>
    <dbReference type="NCBI Taxonomy" id="2840890"/>
    <lineage>
        <taxon>Bacteria</taxon>
        <taxon>Bacillati</taxon>
        <taxon>Bacillota</taxon>
        <taxon>Clostridia</taxon>
        <taxon>Candidatus Ornithocaccomicrobium</taxon>
    </lineage>
</organism>
<dbReference type="AlphaFoldDB" id="A0A9D1P9G5"/>
<keyword evidence="4" id="KW-0456">Lyase</keyword>
<feature type="domain" description="Heparinase II/III-like C-terminal" evidence="5">
    <location>
        <begin position="366"/>
        <end position="588"/>
    </location>
</feature>
<comment type="caution">
    <text evidence="6">The sequence shown here is derived from an EMBL/GenBank/DDBJ whole genome shotgun (WGS) entry which is preliminary data.</text>
</comment>
<dbReference type="EMBL" id="DVOT01000245">
    <property type="protein sequence ID" value="HIV28965.1"/>
    <property type="molecule type" value="Genomic_DNA"/>
</dbReference>
<dbReference type="Pfam" id="PF07940">
    <property type="entry name" value="Hepar_II_III_C"/>
    <property type="match status" value="1"/>
</dbReference>
<dbReference type="Gene3D" id="1.50.10.100">
    <property type="entry name" value="Chondroitin AC/alginate lyase"/>
    <property type="match status" value="1"/>
</dbReference>
<dbReference type="GO" id="GO:0042597">
    <property type="term" value="C:periplasmic space"/>
    <property type="evidence" value="ECO:0007669"/>
    <property type="project" value="UniProtKB-SubCell"/>
</dbReference>
<evidence type="ECO:0000313" key="6">
    <source>
        <dbReference type="EMBL" id="HIV28965.1"/>
    </source>
</evidence>
<evidence type="ECO:0000259" key="5">
    <source>
        <dbReference type="Pfam" id="PF07940"/>
    </source>
</evidence>
<evidence type="ECO:0000256" key="3">
    <source>
        <dbReference type="ARBA" id="ARBA00022764"/>
    </source>
</evidence>
<dbReference type="SUPFAM" id="SSF48230">
    <property type="entry name" value="Chondroitin AC/alginate lyase"/>
    <property type="match status" value="1"/>
</dbReference>
<protein>
    <submittedName>
        <fullName evidence="6">Heparinase II/III family protein</fullName>
    </submittedName>
</protein>
<comment type="subcellular location">
    <subcellularLocation>
        <location evidence="1">Periplasm</location>
    </subcellularLocation>
</comment>
<dbReference type="Proteomes" id="UP000886884">
    <property type="component" value="Unassembled WGS sequence"/>
</dbReference>
<gene>
    <name evidence="6" type="ORF">IAA64_13465</name>
</gene>
<reference evidence="6" key="2">
    <citation type="journal article" date="2021" name="PeerJ">
        <title>Extensive microbial diversity within the chicken gut microbiome revealed by metagenomics and culture.</title>
        <authorList>
            <person name="Gilroy R."/>
            <person name="Ravi A."/>
            <person name="Getino M."/>
            <person name="Pursley I."/>
            <person name="Horton D.L."/>
            <person name="Alikhan N.F."/>
            <person name="Baker D."/>
            <person name="Gharbi K."/>
            <person name="Hall N."/>
            <person name="Watson M."/>
            <person name="Adriaenssens E.M."/>
            <person name="Foster-Nyarko E."/>
            <person name="Jarju S."/>
            <person name="Secka A."/>
            <person name="Antonio M."/>
            <person name="Oren A."/>
            <person name="Chaudhuri R.R."/>
            <person name="La Ragione R."/>
            <person name="Hildebrand F."/>
            <person name="Pallen M.J."/>
        </authorList>
    </citation>
    <scope>NUCLEOTIDE SEQUENCE</scope>
    <source>
        <strain evidence="6">CHK183-6373</strain>
    </source>
</reference>
<dbReference type="Gene3D" id="2.70.98.70">
    <property type="match status" value="1"/>
</dbReference>
<dbReference type="PANTHER" id="PTHR39210:SF1">
    <property type="entry name" value="HEPARIN-SULFATE LYASE"/>
    <property type="match status" value="1"/>
</dbReference>
<keyword evidence="2" id="KW-0732">Signal</keyword>
<evidence type="ECO:0000313" key="7">
    <source>
        <dbReference type="Proteomes" id="UP000886884"/>
    </source>
</evidence>
<proteinExistence type="predicted"/>
<dbReference type="InterPro" id="IPR008929">
    <property type="entry name" value="Chondroitin_lyas"/>
</dbReference>
<evidence type="ECO:0000256" key="4">
    <source>
        <dbReference type="ARBA" id="ARBA00023239"/>
    </source>
</evidence>
<evidence type="ECO:0000256" key="2">
    <source>
        <dbReference type="ARBA" id="ARBA00022729"/>
    </source>
</evidence>